<dbReference type="EMBL" id="CP036269">
    <property type="protein sequence ID" value="QDT43466.1"/>
    <property type="molecule type" value="Genomic_DNA"/>
</dbReference>
<dbReference type="AlphaFoldDB" id="A0A517RHW3"/>
<dbReference type="RefSeq" id="WP_197999980.1">
    <property type="nucleotide sequence ID" value="NZ_CP036269.1"/>
</dbReference>
<dbReference type="EC" id="2.7.11.1" evidence="2"/>
<name>A0A517RHW3_9PLAN</name>
<dbReference type="GO" id="GO:0120147">
    <property type="term" value="F:formylglycine-generating oxidase activity"/>
    <property type="evidence" value="ECO:0007669"/>
    <property type="project" value="TreeGrafter"/>
</dbReference>
<protein>
    <submittedName>
        <fullName evidence="2">Serine/threonine-protein kinase pkn1</fullName>
        <ecNumber evidence="2">2.7.11.1</ecNumber>
    </submittedName>
</protein>
<evidence type="ECO:0000259" key="1">
    <source>
        <dbReference type="Pfam" id="PF03781"/>
    </source>
</evidence>
<keyword evidence="2" id="KW-0808">Transferase</keyword>
<dbReference type="InterPro" id="IPR042095">
    <property type="entry name" value="SUMF_sf"/>
</dbReference>
<dbReference type="Proteomes" id="UP000317171">
    <property type="component" value="Chromosome"/>
</dbReference>
<dbReference type="PANTHER" id="PTHR23150">
    <property type="entry name" value="SULFATASE MODIFYING FACTOR 1, 2"/>
    <property type="match status" value="1"/>
</dbReference>
<gene>
    <name evidence="2" type="primary">pkn1_2</name>
    <name evidence="2" type="ORF">Pan241w_35670</name>
</gene>
<reference evidence="2 3" key="1">
    <citation type="submission" date="2019-02" db="EMBL/GenBank/DDBJ databases">
        <title>Deep-cultivation of Planctomycetes and their phenomic and genomic characterization uncovers novel biology.</title>
        <authorList>
            <person name="Wiegand S."/>
            <person name="Jogler M."/>
            <person name="Boedeker C."/>
            <person name="Pinto D."/>
            <person name="Vollmers J."/>
            <person name="Rivas-Marin E."/>
            <person name="Kohn T."/>
            <person name="Peeters S.H."/>
            <person name="Heuer A."/>
            <person name="Rast P."/>
            <person name="Oberbeckmann S."/>
            <person name="Bunk B."/>
            <person name="Jeske O."/>
            <person name="Meyerdierks A."/>
            <person name="Storesund J.E."/>
            <person name="Kallscheuer N."/>
            <person name="Luecker S."/>
            <person name="Lage O.M."/>
            <person name="Pohl T."/>
            <person name="Merkel B.J."/>
            <person name="Hornburger P."/>
            <person name="Mueller R.-W."/>
            <person name="Bruemmer F."/>
            <person name="Labrenz M."/>
            <person name="Spormann A.M."/>
            <person name="Op den Camp H."/>
            <person name="Overmann J."/>
            <person name="Amann R."/>
            <person name="Jetten M.S.M."/>
            <person name="Mascher T."/>
            <person name="Medema M.H."/>
            <person name="Devos D.P."/>
            <person name="Kaster A.-K."/>
            <person name="Ovreas L."/>
            <person name="Rohde M."/>
            <person name="Galperin M.Y."/>
            <person name="Jogler C."/>
        </authorList>
    </citation>
    <scope>NUCLEOTIDE SEQUENCE [LARGE SCALE GENOMIC DNA]</scope>
    <source>
        <strain evidence="2 3">Pan241w</strain>
    </source>
</reference>
<dbReference type="InterPro" id="IPR016187">
    <property type="entry name" value="CTDL_fold"/>
</dbReference>
<dbReference type="KEGG" id="gaz:Pan241w_35670"/>
<evidence type="ECO:0000313" key="3">
    <source>
        <dbReference type="Proteomes" id="UP000317171"/>
    </source>
</evidence>
<proteinExistence type="predicted"/>
<feature type="domain" description="Sulfatase-modifying factor enzyme-like" evidence="1">
    <location>
        <begin position="208"/>
        <end position="463"/>
    </location>
</feature>
<keyword evidence="3" id="KW-1185">Reference proteome</keyword>
<organism evidence="2 3">
    <name type="scientific">Gimesia alba</name>
    <dbReference type="NCBI Taxonomy" id="2527973"/>
    <lineage>
        <taxon>Bacteria</taxon>
        <taxon>Pseudomonadati</taxon>
        <taxon>Planctomycetota</taxon>
        <taxon>Planctomycetia</taxon>
        <taxon>Planctomycetales</taxon>
        <taxon>Planctomycetaceae</taxon>
        <taxon>Gimesia</taxon>
    </lineage>
</organism>
<dbReference type="Gene3D" id="3.90.1580.10">
    <property type="entry name" value="paralog of FGE (formylglycine-generating enzyme)"/>
    <property type="match status" value="1"/>
</dbReference>
<dbReference type="InterPro" id="IPR051043">
    <property type="entry name" value="Sulfatase_Mod_Factor_Kinase"/>
</dbReference>
<dbReference type="InterPro" id="IPR005532">
    <property type="entry name" value="SUMF_dom"/>
</dbReference>
<dbReference type="GO" id="GO:0004674">
    <property type="term" value="F:protein serine/threonine kinase activity"/>
    <property type="evidence" value="ECO:0007669"/>
    <property type="project" value="UniProtKB-EC"/>
</dbReference>
<accession>A0A517RHW3</accession>
<sequence length="465" mass="52975">MTRRRTNGNETWSRLLDWDRGQPASERLSAHILRAEGYESIDPSHPLGGPDGLKDVVCQRDSLKWIGAAYFPRGPQSFHRIKDKLHGDLDGVAANAADGIVFVTNQELRLAERETLQTVAGDKRVELYHLERIASLLDSPQCYGLRLDFLDIEMNREEQLSFIATRDRMIDELKSEMSHLRSDVIDAFGRLQNRLSFGDLTEGFDIGSMSSIPAGSFLMGSKEPGINHFPLNEVYTDAFKIDRFPITNGQFKDFINDCPEWGKDASVSFHMNTYYLFTWQGDMYPRGKKDHPVTWVNWLAAAAFCNWRSQKEGRTPCYDCENLFSFDFEKDGYRLPTEIEYEKAARGDKKQSVYPWGNHINEAIANYGMVVGDTTEVGKYPPNTFGIFDIAGNIKEWCQDDWDHKPETTAADLIVNRGDPHDDKFKVFKGGSWGSNENELACSFRAWLLPENTNPDMGFRTVKKA</sequence>
<dbReference type="PANTHER" id="PTHR23150:SF19">
    <property type="entry name" value="FORMYLGLYCINE-GENERATING ENZYME"/>
    <property type="match status" value="1"/>
</dbReference>
<keyword evidence="2" id="KW-0418">Kinase</keyword>
<evidence type="ECO:0000313" key="2">
    <source>
        <dbReference type="EMBL" id="QDT43466.1"/>
    </source>
</evidence>
<dbReference type="Pfam" id="PF03781">
    <property type="entry name" value="FGE-sulfatase"/>
    <property type="match status" value="1"/>
</dbReference>
<dbReference type="SUPFAM" id="SSF56436">
    <property type="entry name" value="C-type lectin-like"/>
    <property type="match status" value="1"/>
</dbReference>